<protein>
    <submittedName>
        <fullName evidence="2">Uncharacterized protein</fullName>
    </submittedName>
</protein>
<feature type="compositionally biased region" description="Polar residues" evidence="1">
    <location>
        <begin position="1"/>
        <end position="13"/>
    </location>
</feature>
<dbReference type="EMBL" id="JBBXMP010000753">
    <property type="protein sequence ID" value="KAL0057009.1"/>
    <property type="molecule type" value="Genomic_DNA"/>
</dbReference>
<evidence type="ECO:0000313" key="2">
    <source>
        <dbReference type="EMBL" id="KAL0057009.1"/>
    </source>
</evidence>
<accession>A0ABR2Z7M7</accession>
<evidence type="ECO:0000313" key="3">
    <source>
        <dbReference type="Proteomes" id="UP001437256"/>
    </source>
</evidence>
<sequence>MSNTSQDDSQTHFSADDHNYDDEIGQQGSRYLYQPGKDKDEDEDEDGNEDEDNWMMEYQERLAASSMHNNSKGIHVETTITPILPLGQQRCANARPKPCTAEVFYAHDELIFIDFMEKVVDVVGNTANGRPLEFKIVADKIQSKTFRAAWSKRGAKGPLMSTAAYEDMIRQINAKANTVLKITIEELEAANKDGIDLKHPPQNQAFNSTNQDLDDIASLASCCHSQSQQQAPNVTINLGGLDEIKDLLRTRQPLSPVPANSSTDPISASSYSVVPILSIKEFQAKYSLSHAIAFKLDSNNIAGPHCLAYITDAELLEMNFSIGERASIRWVEGEWKDSKV</sequence>
<name>A0ABR2Z7M7_9AGAR</name>
<feature type="compositionally biased region" description="Acidic residues" evidence="1">
    <location>
        <begin position="40"/>
        <end position="50"/>
    </location>
</feature>
<evidence type="ECO:0000256" key="1">
    <source>
        <dbReference type="SAM" id="MobiDB-lite"/>
    </source>
</evidence>
<comment type="caution">
    <text evidence="2">The sequence shown here is derived from an EMBL/GenBank/DDBJ whole genome shotgun (WGS) entry which is preliminary data.</text>
</comment>
<organism evidence="2 3">
    <name type="scientific">Marasmius tenuissimus</name>
    <dbReference type="NCBI Taxonomy" id="585030"/>
    <lineage>
        <taxon>Eukaryota</taxon>
        <taxon>Fungi</taxon>
        <taxon>Dikarya</taxon>
        <taxon>Basidiomycota</taxon>
        <taxon>Agaricomycotina</taxon>
        <taxon>Agaricomycetes</taxon>
        <taxon>Agaricomycetidae</taxon>
        <taxon>Agaricales</taxon>
        <taxon>Marasmiineae</taxon>
        <taxon>Marasmiaceae</taxon>
        <taxon>Marasmius</taxon>
    </lineage>
</organism>
<dbReference type="Proteomes" id="UP001437256">
    <property type="component" value="Unassembled WGS sequence"/>
</dbReference>
<proteinExistence type="predicted"/>
<feature type="region of interest" description="Disordered" evidence="1">
    <location>
        <begin position="1"/>
        <end position="50"/>
    </location>
</feature>
<reference evidence="2 3" key="1">
    <citation type="submission" date="2024-05" db="EMBL/GenBank/DDBJ databases">
        <title>A draft genome resource for the thread blight pathogen Marasmius tenuissimus strain MS-2.</title>
        <authorList>
            <person name="Yulfo-Soto G.E."/>
            <person name="Baruah I.K."/>
            <person name="Amoako-Attah I."/>
            <person name="Bukari Y."/>
            <person name="Meinhardt L.W."/>
            <person name="Bailey B.A."/>
            <person name="Cohen S.P."/>
        </authorList>
    </citation>
    <scope>NUCLEOTIDE SEQUENCE [LARGE SCALE GENOMIC DNA]</scope>
    <source>
        <strain evidence="2 3">MS-2</strain>
    </source>
</reference>
<keyword evidence="3" id="KW-1185">Reference proteome</keyword>
<gene>
    <name evidence="2" type="ORF">AAF712_016372</name>
</gene>